<sequence length="388" mass="43785">MNLPIYNCLIEDEDDLTGICAISFVDCPANEVDFVALKRQEQQVFLNRDSRKQILTGVVLMPEQLIYRHSEELGDYYIRFSADQIEKIAQKMMRTGVALQNTTHQHQAPLSGNYLTELWIVENPHNDKSKALGFENLPKGTLMCSYKVGDKAYWDTEVMAGHVKGFSLEGFFNQQPYKLNIKNKKNVDMNKKRPKQSLLGRLTRMLLDIEAVTKADITASGTPYVVFVLADGKEAYVDEDGFVTLDGEQMPAGEHKLANGNLLIVDEQGQFTETREPSQNKTEPEEEKAPQTLKRKRQKLSEFDPKTAEALKAKIAEMQETINSLTNSLNEAQAMLEDTKGKVEEMRRKTPSAHPVTHLSGTTKVVGEMTTAERMAVALNQTINRRNN</sequence>
<feature type="coiled-coil region" evidence="1">
    <location>
        <begin position="308"/>
        <end position="349"/>
    </location>
</feature>
<dbReference type="AlphaFoldDB" id="A0A840CS73"/>
<evidence type="ECO:0000313" key="4">
    <source>
        <dbReference type="EMBL" id="MBB4036988.1"/>
    </source>
</evidence>
<name>A0A840CS73_9BACT</name>
<dbReference type="Pfam" id="PF14550">
    <property type="entry name" value="Peptidase_S78_2"/>
    <property type="match status" value="1"/>
</dbReference>
<evidence type="ECO:0000259" key="3">
    <source>
        <dbReference type="Pfam" id="PF14550"/>
    </source>
</evidence>
<evidence type="ECO:0000256" key="1">
    <source>
        <dbReference type="SAM" id="Coils"/>
    </source>
</evidence>
<accession>A0A840CS73</accession>
<dbReference type="EMBL" id="JACIEP010000010">
    <property type="protein sequence ID" value="MBB4036988.1"/>
    <property type="molecule type" value="Genomic_DNA"/>
</dbReference>
<keyword evidence="1" id="KW-0175">Coiled coil</keyword>
<keyword evidence="5" id="KW-1185">Reference proteome</keyword>
<evidence type="ECO:0000313" key="5">
    <source>
        <dbReference type="Proteomes" id="UP000555103"/>
    </source>
</evidence>
<dbReference type="RefSeq" id="WP_183307868.1">
    <property type="nucleotide sequence ID" value="NZ_JACIEP010000010.1"/>
</dbReference>
<protein>
    <recommendedName>
        <fullName evidence="3">Phage-like element PBSX protein XkdF domain-containing protein</fullName>
    </recommendedName>
</protein>
<feature type="region of interest" description="Disordered" evidence="2">
    <location>
        <begin position="272"/>
        <end position="300"/>
    </location>
</feature>
<proteinExistence type="predicted"/>
<organism evidence="4 5">
    <name type="scientific">Dysgonomonas hofstadii</name>
    <dbReference type="NCBI Taxonomy" id="637886"/>
    <lineage>
        <taxon>Bacteria</taxon>
        <taxon>Pseudomonadati</taxon>
        <taxon>Bacteroidota</taxon>
        <taxon>Bacteroidia</taxon>
        <taxon>Bacteroidales</taxon>
        <taxon>Dysgonomonadaceae</taxon>
        <taxon>Dysgonomonas</taxon>
    </lineage>
</organism>
<reference evidence="4 5" key="1">
    <citation type="submission" date="2020-08" db="EMBL/GenBank/DDBJ databases">
        <title>Genomic Encyclopedia of Type Strains, Phase IV (KMG-IV): sequencing the most valuable type-strain genomes for metagenomic binning, comparative biology and taxonomic classification.</title>
        <authorList>
            <person name="Goeker M."/>
        </authorList>
    </citation>
    <scope>NUCLEOTIDE SEQUENCE [LARGE SCALE GENOMIC DNA]</scope>
    <source>
        <strain evidence="4 5">DSM 104969</strain>
    </source>
</reference>
<comment type="caution">
    <text evidence="4">The sequence shown here is derived from an EMBL/GenBank/DDBJ whole genome shotgun (WGS) entry which is preliminary data.</text>
</comment>
<gene>
    <name evidence="4" type="ORF">GGR21_002902</name>
</gene>
<dbReference type="Proteomes" id="UP000555103">
    <property type="component" value="Unassembled WGS sequence"/>
</dbReference>
<dbReference type="InterPro" id="IPR027924">
    <property type="entry name" value="XkdF"/>
</dbReference>
<feature type="domain" description="Phage-like element PBSX protein XkdF" evidence="3">
    <location>
        <begin position="44"/>
        <end position="171"/>
    </location>
</feature>
<evidence type="ECO:0000256" key="2">
    <source>
        <dbReference type="SAM" id="MobiDB-lite"/>
    </source>
</evidence>